<reference evidence="3 4" key="1">
    <citation type="journal article" date="2010" name="Stand. Genomic Sci.">
        <title>Complete genome sequence of Haliangium ochraceum type strain (SMP-2).</title>
        <authorList>
            <consortium name="US DOE Joint Genome Institute (JGI-PGF)"/>
            <person name="Ivanova N."/>
            <person name="Daum C."/>
            <person name="Lang E."/>
            <person name="Abt B."/>
            <person name="Kopitz M."/>
            <person name="Saunders E."/>
            <person name="Lapidus A."/>
            <person name="Lucas S."/>
            <person name="Glavina Del Rio T."/>
            <person name="Nolan M."/>
            <person name="Tice H."/>
            <person name="Copeland A."/>
            <person name="Cheng J.F."/>
            <person name="Chen F."/>
            <person name="Bruce D."/>
            <person name="Goodwin L."/>
            <person name="Pitluck S."/>
            <person name="Mavromatis K."/>
            <person name="Pati A."/>
            <person name="Mikhailova N."/>
            <person name="Chen A."/>
            <person name="Palaniappan K."/>
            <person name="Land M."/>
            <person name="Hauser L."/>
            <person name="Chang Y.J."/>
            <person name="Jeffries C.D."/>
            <person name="Detter J.C."/>
            <person name="Brettin T."/>
            <person name="Rohde M."/>
            <person name="Goker M."/>
            <person name="Bristow J."/>
            <person name="Markowitz V."/>
            <person name="Eisen J.A."/>
            <person name="Hugenholtz P."/>
            <person name="Kyrpides N.C."/>
            <person name="Klenk H.P."/>
        </authorList>
    </citation>
    <scope>NUCLEOTIDE SEQUENCE [LARGE SCALE GENOMIC DNA]</scope>
    <source>
        <strain evidence="4">DSM 14365 / CIP 107738 / JCM 11303 / AJ 13395 / SMP-2</strain>
    </source>
</reference>
<organism evidence="3 4">
    <name type="scientific">Haliangium ochraceum (strain DSM 14365 / JCM 11303 / SMP-2)</name>
    <dbReference type="NCBI Taxonomy" id="502025"/>
    <lineage>
        <taxon>Bacteria</taxon>
        <taxon>Pseudomonadati</taxon>
        <taxon>Myxococcota</taxon>
        <taxon>Polyangia</taxon>
        <taxon>Haliangiales</taxon>
        <taxon>Kofleriaceae</taxon>
        <taxon>Haliangium</taxon>
    </lineage>
</organism>
<dbReference type="KEGG" id="hoh:Hoch_3857"/>
<keyword evidence="1" id="KW-0378">Hydrolase</keyword>
<evidence type="ECO:0000313" key="3">
    <source>
        <dbReference type="EMBL" id="ACY16356.1"/>
    </source>
</evidence>
<dbReference type="SUPFAM" id="SSF56317">
    <property type="entry name" value="Carbon-nitrogen hydrolase"/>
    <property type="match status" value="1"/>
</dbReference>
<feature type="domain" description="CN hydrolase" evidence="2">
    <location>
        <begin position="10"/>
        <end position="271"/>
    </location>
</feature>
<proteinExistence type="predicted"/>
<keyword evidence="3" id="KW-0808">Transferase</keyword>
<dbReference type="eggNOG" id="COG0388">
    <property type="taxonomic scope" value="Bacteria"/>
</dbReference>
<dbReference type="EMBL" id="CP001804">
    <property type="protein sequence ID" value="ACY16356.1"/>
    <property type="molecule type" value="Genomic_DNA"/>
</dbReference>
<dbReference type="AlphaFoldDB" id="D0LZ94"/>
<keyword evidence="3" id="KW-0449">Lipoprotein</keyword>
<dbReference type="Proteomes" id="UP000001880">
    <property type="component" value="Chromosome"/>
</dbReference>
<keyword evidence="4" id="KW-1185">Reference proteome</keyword>
<dbReference type="STRING" id="502025.Hoch_3857"/>
<evidence type="ECO:0000313" key="4">
    <source>
        <dbReference type="Proteomes" id="UP000001880"/>
    </source>
</evidence>
<evidence type="ECO:0000256" key="1">
    <source>
        <dbReference type="ARBA" id="ARBA00022801"/>
    </source>
</evidence>
<dbReference type="GO" id="GO:0016746">
    <property type="term" value="F:acyltransferase activity"/>
    <property type="evidence" value="ECO:0007669"/>
    <property type="project" value="UniProtKB-KW"/>
</dbReference>
<dbReference type="Pfam" id="PF00795">
    <property type="entry name" value="CN_hydrolase"/>
    <property type="match status" value="1"/>
</dbReference>
<dbReference type="OrthoDB" id="9811121at2"/>
<name>D0LZ94_HALO1</name>
<dbReference type="Gene3D" id="3.60.110.10">
    <property type="entry name" value="Carbon-nitrogen hydrolase"/>
    <property type="match status" value="1"/>
</dbReference>
<dbReference type="GO" id="GO:0016811">
    <property type="term" value="F:hydrolase activity, acting on carbon-nitrogen (but not peptide) bonds, in linear amides"/>
    <property type="evidence" value="ECO:0007669"/>
    <property type="project" value="InterPro"/>
</dbReference>
<dbReference type="PROSITE" id="PS50263">
    <property type="entry name" value="CN_HYDROLASE"/>
    <property type="match status" value="1"/>
</dbReference>
<gene>
    <name evidence="3" type="ordered locus">Hoch_3857</name>
</gene>
<accession>D0LZ94</accession>
<sequence>MSDAAPDRRFRLAALQMCAGDDRDKNLELCDRQVAAAASAGAEMVVLPENFAYLGHSEGDRMAAAELLDEREPGPILAALKRMATVHGVWLVGGGMAERIPEREVKDGIDPDKQAFNTCVVVAPGGALVSRYRKIHLFDADIPDGPSLRESSGTVAGHEIGVCETPLARLGLTVCYDLRFPEIYRALCVHEGAELVVVPSAFTARTGAAHWHVLLRARAIENQCFIVAAAQVGQHNERRNSYGHALIVDPWGTILAEVEDGEGLAIADIDLALIEQTRQRMPCHQHAVLLPPERPA</sequence>
<keyword evidence="3" id="KW-0012">Acyltransferase</keyword>
<dbReference type="PANTHER" id="PTHR23088:SF27">
    <property type="entry name" value="DEAMINATED GLUTATHIONE AMIDASE"/>
    <property type="match status" value="1"/>
</dbReference>
<dbReference type="RefSeq" id="WP_012828955.1">
    <property type="nucleotide sequence ID" value="NC_013440.1"/>
</dbReference>
<dbReference type="InterPro" id="IPR045254">
    <property type="entry name" value="Nit1/2_C-N_Hydrolase"/>
</dbReference>
<dbReference type="InterPro" id="IPR036526">
    <property type="entry name" value="C-N_Hydrolase_sf"/>
</dbReference>
<dbReference type="CDD" id="cd07572">
    <property type="entry name" value="nit"/>
    <property type="match status" value="1"/>
</dbReference>
<protein>
    <submittedName>
        <fullName evidence="3">Nitrilase/cyanide hydratase and apolipoprotein N-acyltransferase</fullName>
    </submittedName>
</protein>
<dbReference type="PANTHER" id="PTHR23088">
    <property type="entry name" value="NITRILASE-RELATED"/>
    <property type="match status" value="1"/>
</dbReference>
<dbReference type="HOGENOM" id="CLU_030130_1_2_7"/>
<dbReference type="InterPro" id="IPR003010">
    <property type="entry name" value="C-N_Hydrolase"/>
</dbReference>
<evidence type="ECO:0000259" key="2">
    <source>
        <dbReference type="PROSITE" id="PS50263"/>
    </source>
</evidence>